<accession>A0A2M7U9W9</accession>
<proteinExistence type="predicted"/>
<evidence type="ECO:0000313" key="2">
    <source>
        <dbReference type="Proteomes" id="UP000229506"/>
    </source>
</evidence>
<protein>
    <submittedName>
        <fullName evidence="1">Uncharacterized protein</fullName>
    </submittedName>
</protein>
<comment type="caution">
    <text evidence="1">The sequence shown here is derived from an EMBL/GenBank/DDBJ whole genome shotgun (WGS) entry which is preliminary data.</text>
</comment>
<dbReference type="EMBL" id="PFOF01000027">
    <property type="protein sequence ID" value="PIZ68036.1"/>
    <property type="molecule type" value="Genomic_DNA"/>
</dbReference>
<dbReference type="Proteomes" id="UP000229506">
    <property type="component" value="Unassembled WGS sequence"/>
</dbReference>
<organism evidence="1 2">
    <name type="scientific">Candidatus Roizmanbacteria bacterium CG_4_10_14_0_2_um_filter_33_96</name>
    <dbReference type="NCBI Taxonomy" id="1974821"/>
    <lineage>
        <taxon>Bacteria</taxon>
        <taxon>Candidatus Roizmaniibacteriota</taxon>
    </lineage>
</organism>
<gene>
    <name evidence="1" type="ORF">COY12_00835</name>
</gene>
<evidence type="ECO:0000313" key="1">
    <source>
        <dbReference type="EMBL" id="PIZ68036.1"/>
    </source>
</evidence>
<name>A0A2M7U9W9_9BACT</name>
<reference evidence="2" key="1">
    <citation type="submission" date="2017-09" db="EMBL/GenBank/DDBJ databases">
        <title>Depth-based differentiation of microbial function through sediment-hosted aquifers and enrichment of novel symbionts in the deep terrestrial subsurface.</title>
        <authorList>
            <person name="Probst A.J."/>
            <person name="Ladd B."/>
            <person name="Jarett J.K."/>
            <person name="Geller-Mcgrath D.E."/>
            <person name="Sieber C.M.K."/>
            <person name="Emerson J.B."/>
            <person name="Anantharaman K."/>
            <person name="Thomas B.C."/>
            <person name="Malmstrom R."/>
            <person name="Stieglmeier M."/>
            <person name="Klingl A."/>
            <person name="Woyke T."/>
            <person name="Ryan C.M."/>
            <person name="Banfield J.F."/>
        </authorList>
    </citation>
    <scope>NUCLEOTIDE SEQUENCE [LARGE SCALE GENOMIC DNA]</scope>
</reference>
<dbReference type="AlphaFoldDB" id="A0A2M7U9W9"/>
<sequence>MTIDFVDFQDYHEYMKNDKKNIGSDLVTKKYLDQKLDLTKKYLDVKLDETKKYVDDKFIKNTAKIIGYVDMKFDIVDDKFEKINKKLEMLDSILKTLDWLAKDYRDLKDENTVQTEQYRRLDGRVTILEKRVFAS</sequence>